<comment type="caution">
    <text evidence="5">The sequence shown here is derived from an EMBL/GenBank/DDBJ whole genome shotgun (WGS) entry which is preliminary data.</text>
</comment>
<evidence type="ECO:0000313" key="5">
    <source>
        <dbReference type="EMBL" id="KAJ5268734.1"/>
    </source>
</evidence>
<dbReference type="CDD" id="cd00067">
    <property type="entry name" value="GAL4"/>
    <property type="match status" value="1"/>
</dbReference>
<dbReference type="EMBL" id="JAPVEB010000003">
    <property type="protein sequence ID" value="KAJ5268734.1"/>
    <property type="molecule type" value="Genomic_DNA"/>
</dbReference>
<name>A0ABQ8WFB0_PENCH</name>
<dbReference type="Proteomes" id="UP001220256">
    <property type="component" value="Unassembled WGS sequence"/>
</dbReference>
<evidence type="ECO:0000256" key="4">
    <source>
        <dbReference type="ARBA" id="ARBA00023242"/>
    </source>
</evidence>
<dbReference type="InterPro" id="IPR001138">
    <property type="entry name" value="Zn2Cys6_DnaBD"/>
</dbReference>
<proteinExistence type="predicted"/>
<keyword evidence="6" id="KW-1185">Reference proteome</keyword>
<accession>A0ABQ8WFB0</accession>
<organism evidence="5 6">
    <name type="scientific">Penicillium chrysogenum</name>
    <name type="common">Penicillium notatum</name>
    <dbReference type="NCBI Taxonomy" id="5076"/>
    <lineage>
        <taxon>Eukaryota</taxon>
        <taxon>Fungi</taxon>
        <taxon>Dikarya</taxon>
        <taxon>Ascomycota</taxon>
        <taxon>Pezizomycotina</taxon>
        <taxon>Eurotiomycetes</taxon>
        <taxon>Eurotiomycetidae</taxon>
        <taxon>Eurotiales</taxon>
        <taxon>Aspergillaceae</taxon>
        <taxon>Penicillium</taxon>
        <taxon>Penicillium chrysogenum species complex</taxon>
    </lineage>
</organism>
<evidence type="ECO:0000256" key="1">
    <source>
        <dbReference type="ARBA" id="ARBA00023015"/>
    </source>
</evidence>
<protein>
    <recommendedName>
        <fullName evidence="7">Zn(2)-C6 fungal-type domain-containing protein</fullName>
    </recommendedName>
</protein>
<sequence>MDIDDMALANISGYPNVFDALGDRDDGYSHIPDGLERQGLIAFANHFGLIGDTGLIPLSYSPDGRLCSTYPDPLPNRAESLQLRGGTLDTVGPFDLSQCPDSLRSPSAETVSGSQREFDDKNRSCDCCRSAKRACDLPLSTIISNNLPLSPCSMCKLRGTDCIVIWRASKQSSRNAKKFEPGHGPDVIEHCEDAVLPTTSILASSECSLARHMMSRERRSQRLSLYIDIFDIPMSKLLSERCMPPCYSLGIAALTPLTRNPHLAAQTNLILSSIRNCWEMGSSPQPPVSIVPSLFLTASILDALFQHARSRPQCVQLTSRDNALTEMYKWVAIATGSQFAVRDGDAKEIAKDIVSAIWCKAKHVVFTNIVAGESFRVGLSLLLFGTLLPPTETGQSHEFEEDAAYALHEGICRLQMLCAEVCVFFRYGDDLPDIVTPLIGRRHSDEKPPLMQNLSTDDFENVLELIVAFEWLVEMSQSVAIALFLRRSFTVAPTITKLNTNINRLMEEVVQGLHTKGVDDAIIARAKLETKLVIVLWSLGSAEYLVYDALSESGSLVVLLWKLLACLTLAAQNARSGAANYADIHRHFNKTIMLIDLWRITFGTIDHSIAMRM</sequence>
<reference evidence="5 6" key="1">
    <citation type="journal article" date="2023" name="IMA Fungus">
        <title>Comparative genomic study of the Penicillium genus elucidates a diverse pangenome and 15 lateral gene transfer events.</title>
        <authorList>
            <person name="Petersen C."/>
            <person name="Sorensen T."/>
            <person name="Nielsen M.R."/>
            <person name="Sondergaard T.E."/>
            <person name="Sorensen J.L."/>
            <person name="Fitzpatrick D.A."/>
            <person name="Frisvad J.C."/>
            <person name="Nielsen K.L."/>
        </authorList>
    </citation>
    <scope>NUCLEOTIDE SEQUENCE [LARGE SCALE GENOMIC DNA]</scope>
    <source>
        <strain evidence="5 6">IBT 3361</strain>
    </source>
</reference>
<evidence type="ECO:0000313" key="6">
    <source>
        <dbReference type="Proteomes" id="UP001220256"/>
    </source>
</evidence>
<evidence type="ECO:0008006" key="7">
    <source>
        <dbReference type="Google" id="ProtNLM"/>
    </source>
</evidence>
<keyword evidence="2" id="KW-0238">DNA-binding</keyword>
<evidence type="ECO:0000256" key="2">
    <source>
        <dbReference type="ARBA" id="ARBA00023125"/>
    </source>
</evidence>
<dbReference type="InterPro" id="IPR036864">
    <property type="entry name" value="Zn2-C6_fun-type_DNA-bd_sf"/>
</dbReference>
<keyword evidence="1" id="KW-0805">Transcription regulation</keyword>
<gene>
    <name evidence="5" type="ORF">N7505_004492</name>
</gene>
<evidence type="ECO:0000256" key="3">
    <source>
        <dbReference type="ARBA" id="ARBA00023163"/>
    </source>
</evidence>
<dbReference type="SUPFAM" id="SSF57701">
    <property type="entry name" value="Zn2/Cys6 DNA-binding domain"/>
    <property type="match status" value="1"/>
</dbReference>
<dbReference type="Gene3D" id="4.10.240.10">
    <property type="entry name" value="Zn(2)-C6 fungal-type DNA-binding domain"/>
    <property type="match status" value="1"/>
</dbReference>
<keyword evidence="4" id="KW-0539">Nucleus</keyword>
<keyword evidence="3" id="KW-0804">Transcription</keyword>